<dbReference type="GO" id="GO:0006629">
    <property type="term" value="P:lipid metabolic process"/>
    <property type="evidence" value="ECO:0007669"/>
    <property type="project" value="InterPro"/>
</dbReference>
<organism evidence="2 3">
    <name type="scientific">Clostridium baratii str. Sullivan</name>
    <dbReference type="NCBI Taxonomy" id="1415775"/>
    <lineage>
        <taxon>Bacteria</taxon>
        <taxon>Bacillati</taxon>
        <taxon>Bacillota</taxon>
        <taxon>Clostridia</taxon>
        <taxon>Eubacteriales</taxon>
        <taxon>Clostridiaceae</taxon>
        <taxon>Clostridium</taxon>
    </lineage>
</organism>
<dbReference type="Pfam" id="PF03009">
    <property type="entry name" value="GDPD"/>
    <property type="match status" value="1"/>
</dbReference>
<reference evidence="2 3" key="1">
    <citation type="journal article" date="2015" name="Infect. Genet. Evol.">
        <title>Genomic sequences of six botulinum neurotoxin-producing strains representing three clostridial species illustrate the mobility and diversity of botulinum neurotoxin genes.</title>
        <authorList>
            <person name="Smith T.J."/>
            <person name="Hill K.K."/>
            <person name="Xie G."/>
            <person name="Foley B.T."/>
            <person name="Williamson C.H."/>
            <person name="Foster J.T."/>
            <person name="Johnson S.L."/>
            <person name="Chertkov O."/>
            <person name="Teshima H."/>
            <person name="Gibbons H.S."/>
            <person name="Johnsky L.A."/>
            <person name="Karavis M.A."/>
            <person name="Smith L.A."/>
        </authorList>
    </citation>
    <scope>NUCLEOTIDE SEQUENCE [LARGE SCALE GENOMIC DNA]</scope>
    <source>
        <strain evidence="2">Sullivan</strain>
    </source>
</reference>
<dbReference type="CDD" id="cd08563">
    <property type="entry name" value="GDPD_TtGDE_like"/>
    <property type="match status" value="1"/>
</dbReference>
<dbReference type="Proteomes" id="UP000030635">
    <property type="component" value="Chromosome"/>
</dbReference>
<dbReference type="PANTHER" id="PTHR46211">
    <property type="entry name" value="GLYCEROPHOSPHORYL DIESTER PHOSPHODIESTERASE"/>
    <property type="match status" value="1"/>
</dbReference>
<evidence type="ECO:0000259" key="1">
    <source>
        <dbReference type="PROSITE" id="PS51704"/>
    </source>
</evidence>
<dbReference type="RefSeq" id="WP_039310985.1">
    <property type="nucleotide sequence ID" value="NZ_CP006905.1"/>
</dbReference>
<dbReference type="AlphaFoldDB" id="A0A0A7FZ40"/>
<dbReference type="eggNOG" id="COG0584">
    <property type="taxonomic scope" value="Bacteria"/>
</dbReference>
<dbReference type="PANTHER" id="PTHR46211:SF1">
    <property type="entry name" value="GLYCEROPHOSPHODIESTER PHOSPHODIESTERASE, CYTOPLASMIC"/>
    <property type="match status" value="1"/>
</dbReference>
<dbReference type="SUPFAM" id="SSF51695">
    <property type="entry name" value="PLC-like phosphodiesterases"/>
    <property type="match status" value="1"/>
</dbReference>
<dbReference type="InterPro" id="IPR017946">
    <property type="entry name" value="PLC-like_Pdiesterase_TIM-brl"/>
</dbReference>
<accession>A0A0A7FZ40</accession>
<protein>
    <submittedName>
        <fullName evidence="2">Glycerophosphoryl diester phosphodiesterase family protein</fullName>
    </submittedName>
</protein>
<evidence type="ECO:0000313" key="3">
    <source>
        <dbReference type="Proteomes" id="UP000030635"/>
    </source>
</evidence>
<dbReference type="HOGENOM" id="CLU_030006_3_5_9"/>
<gene>
    <name evidence="2" type="ORF">U729_231</name>
</gene>
<dbReference type="KEGG" id="cbv:U729_231"/>
<evidence type="ECO:0000313" key="2">
    <source>
        <dbReference type="EMBL" id="AIY84879.1"/>
    </source>
</evidence>
<dbReference type="OrthoDB" id="384721at2"/>
<dbReference type="Gene3D" id="3.20.20.190">
    <property type="entry name" value="Phosphatidylinositol (PI) phosphodiesterase"/>
    <property type="match status" value="1"/>
</dbReference>
<dbReference type="EMBL" id="CP006905">
    <property type="protein sequence ID" value="AIY84879.1"/>
    <property type="molecule type" value="Genomic_DNA"/>
</dbReference>
<name>A0A0A7FZ40_9CLOT</name>
<sequence length="237" mass="27556">MINFAHRGASGTFPENTLLAFEEAINIKASGIELDVHKTKDKKLVVIHDEDIARTFYGKGLVKDFTLEELKNFKCREELFRDNERCKIPTLEEVLDLIKETNLILNIEIKTDNIHYEGIEKDVIDLINRYSLNKRVILSSFNHKTIQICKEIDKDITTGMLYDKPIENVIEYAKNIKADAIHPDKRLVSKELIEEAHKSNIDVNIYTVNEIEDMERLKEYNADGVFTDYPERLKEIL</sequence>
<dbReference type="PROSITE" id="PS51704">
    <property type="entry name" value="GP_PDE"/>
    <property type="match status" value="1"/>
</dbReference>
<keyword evidence="3" id="KW-1185">Reference proteome</keyword>
<feature type="domain" description="GP-PDE" evidence="1">
    <location>
        <begin position="1"/>
        <end position="237"/>
    </location>
</feature>
<dbReference type="GO" id="GO:0008081">
    <property type="term" value="F:phosphoric diester hydrolase activity"/>
    <property type="evidence" value="ECO:0007669"/>
    <property type="project" value="InterPro"/>
</dbReference>
<proteinExistence type="predicted"/>
<dbReference type="InterPro" id="IPR030395">
    <property type="entry name" value="GP_PDE_dom"/>
</dbReference>